<reference evidence="1 2" key="1">
    <citation type="submission" date="2024-05" db="EMBL/GenBank/DDBJ databases">
        <title>Haplotype-resolved chromosome-level genome assembly of Huyou (Citrus changshanensis).</title>
        <authorList>
            <person name="Miao C."/>
            <person name="Chen W."/>
            <person name="Wu Y."/>
            <person name="Wang L."/>
            <person name="Zhao S."/>
            <person name="Grierson D."/>
            <person name="Xu C."/>
            <person name="Chen K."/>
        </authorList>
    </citation>
    <scope>NUCLEOTIDE SEQUENCE [LARGE SCALE GENOMIC DNA]</scope>
    <source>
        <strain evidence="1">01-14</strain>
        <tissue evidence="1">Leaf</tissue>
    </source>
</reference>
<evidence type="ECO:0000313" key="1">
    <source>
        <dbReference type="EMBL" id="KAK9199333.1"/>
    </source>
</evidence>
<accession>A0AAP0M8I6</accession>
<dbReference type="Proteomes" id="UP001428341">
    <property type="component" value="Unassembled WGS sequence"/>
</dbReference>
<name>A0AAP0M8I6_9ROSI</name>
<gene>
    <name evidence="1" type="ORF">WN944_014523</name>
</gene>
<proteinExistence type="predicted"/>
<keyword evidence="2" id="KW-1185">Reference proteome</keyword>
<dbReference type="AlphaFoldDB" id="A0AAP0M8I6"/>
<comment type="caution">
    <text evidence="1">The sequence shown here is derived from an EMBL/GenBank/DDBJ whole genome shotgun (WGS) entry which is preliminary data.</text>
</comment>
<organism evidence="1 2">
    <name type="scientific">Citrus x changshan-huyou</name>
    <dbReference type="NCBI Taxonomy" id="2935761"/>
    <lineage>
        <taxon>Eukaryota</taxon>
        <taxon>Viridiplantae</taxon>
        <taxon>Streptophyta</taxon>
        <taxon>Embryophyta</taxon>
        <taxon>Tracheophyta</taxon>
        <taxon>Spermatophyta</taxon>
        <taxon>Magnoliopsida</taxon>
        <taxon>eudicotyledons</taxon>
        <taxon>Gunneridae</taxon>
        <taxon>Pentapetalae</taxon>
        <taxon>rosids</taxon>
        <taxon>malvids</taxon>
        <taxon>Sapindales</taxon>
        <taxon>Rutaceae</taxon>
        <taxon>Aurantioideae</taxon>
        <taxon>Citrus</taxon>
    </lineage>
</organism>
<evidence type="ECO:0000313" key="2">
    <source>
        <dbReference type="Proteomes" id="UP001428341"/>
    </source>
</evidence>
<sequence length="79" mass="8640">METRRSTGGNFEGCDSAIVWLEPVIVKWLDGLGEEDGLLSLESLGRRPSKRCRECIEPVLSVASACDGKEAYGFLFANC</sequence>
<dbReference type="EMBL" id="JBCGBO010000005">
    <property type="protein sequence ID" value="KAK9199333.1"/>
    <property type="molecule type" value="Genomic_DNA"/>
</dbReference>
<protein>
    <submittedName>
        <fullName evidence="1">Uncharacterized protein</fullName>
    </submittedName>
</protein>